<dbReference type="Proteomes" id="UP000735302">
    <property type="component" value="Unassembled WGS sequence"/>
</dbReference>
<evidence type="ECO:0000313" key="2">
    <source>
        <dbReference type="Proteomes" id="UP000735302"/>
    </source>
</evidence>
<dbReference type="AlphaFoldDB" id="A0AAV3Z098"/>
<dbReference type="EMBL" id="BLXT01001860">
    <property type="protein sequence ID" value="GFN88619.1"/>
    <property type="molecule type" value="Genomic_DNA"/>
</dbReference>
<accession>A0AAV3Z098</accession>
<evidence type="ECO:0000313" key="1">
    <source>
        <dbReference type="EMBL" id="GFN88619.1"/>
    </source>
</evidence>
<sequence>MFPQLYIPYALCSRKSSYMMTKGQLIVRVASSQAMFSVRVFKQWSRDHWSSKIEVKQWLKLTNAQAFVPTLLDSGQHPLCSRNAWQRCCPSSLHGRSDALEGEQVHGMPGKDAARARCMENLTLSKESNSGLCPLPWACLLSRTTSAL</sequence>
<protein>
    <submittedName>
        <fullName evidence="1">Uncharacterized protein</fullName>
    </submittedName>
</protein>
<reference evidence="1 2" key="1">
    <citation type="journal article" date="2021" name="Elife">
        <title>Chloroplast acquisition without the gene transfer in kleptoplastic sea slugs, Plakobranchus ocellatus.</title>
        <authorList>
            <person name="Maeda T."/>
            <person name="Takahashi S."/>
            <person name="Yoshida T."/>
            <person name="Shimamura S."/>
            <person name="Takaki Y."/>
            <person name="Nagai Y."/>
            <person name="Toyoda A."/>
            <person name="Suzuki Y."/>
            <person name="Arimoto A."/>
            <person name="Ishii H."/>
            <person name="Satoh N."/>
            <person name="Nishiyama T."/>
            <person name="Hasebe M."/>
            <person name="Maruyama T."/>
            <person name="Minagawa J."/>
            <person name="Obokata J."/>
            <person name="Shigenobu S."/>
        </authorList>
    </citation>
    <scope>NUCLEOTIDE SEQUENCE [LARGE SCALE GENOMIC DNA]</scope>
</reference>
<name>A0AAV3Z098_9GAST</name>
<gene>
    <name evidence="1" type="ORF">PoB_001512500</name>
</gene>
<proteinExistence type="predicted"/>
<comment type="caution">
    <text evidence="1">The sequence shown here is derived from an EMBL/GenBank/DDBJ whole genome shotgun (WGS) entry which is preliminary data.</text>
</comment>
<organism evidence="1 2">
    <name type="scientific">Plakobranchus ocellatus</name>
    <dbReference type="NCBI Taxonomy" id="259542"/>
    <lineage>
        <taxon>Eukaryota</taxon>
        <taxon>Metazoa</taxon>
        <taxon>Spiralia</taxon>
        <taxon>Lophotrochozoa</taxon>
        <taxon>Mollusca</taxon>
        <taxon>Gastropoda</taxon>
        <taxon>Heterobranchia</taxon>
        <taxon>Euthyneura</taxon>
        <taxon>Panpulmonata</taxon>
        <taxon>Sacoglossa</taxon>
        <taxon>Placobranchoidea</taxon>
        <taxon>Plakobranchidae</taxon>
        <taxon>Plakobranchus</taxon>
    </lineage>
</organism>
<keyword evidence="2" id="KW-1185">Reference proteome</keyword>